<dbReference type="EMBL" id="JAGDFM010000104">
    <property type="protein sequence ID" value="KAG7386268.1"/>
    <property type="molecule type" value="Genomic_DNA"/>
</dbReference>
<evidence type="ECO:0000256" key="1">
    <source>
        <dbReference type="SAM" id="MobiDB-lite"/>
    </source>
</evidence>
<accession>A0A8T1W165</accession>
<protein>
    <submittedName>
        <fullName evidence="2">Uncharacterized protein</fullName>
    </submittedName>
</protein>
<proteinExistence type="predicted"/>
<keyword evidence="3" id="KW-1185">Reference proteome</keyword>
<sequence length="108" mass="12776">MLDAEDQEVEPSTRPPTTKTKLLDVKATMLVLLRLVTMPTVKTVAKKMMVMQKTVTYRIRWGNIKQVMRVRLSLTRRCRRSWSYRNTLELNVSYPDLRYISDISRYPP</sequence>
<comment type="caution">
    <text evidence="2">The sequence shown here is derived from an EMBL/GenBank/DDBJ whole genome shotgun (WGS) entry which is preliminary data.</text>
</comment>
<gene>
    <name evidence="2" type="ORF">PHYPSEUDO_000482</name>
</gene>
<reference evidence="2" key="1">
    <citation type="submission" date="2021-02" db="EMBL/GenBank/DDBJ databases">
        <authorList>
            <person name="Palmer J.M."/>
        </authorList>
    </citation>
    <scope>NUCLEOTIDE SEQUENCE</scope>
    <source>
        <strain evidence="2">SCRP734</strain>
    </source>
</reference>
<dbReference type="Proteomes" id="UP000694044">
    <property type="component" value="Unassembled WGS sequence"/>
</dbReference>
<dbReference type="AlphaFoldDB" id="A0A8T1W165"/>
<evidence type="ECO:0000313" key="2">
    <source>
        <dbReference type="EMBL" id="KAG7386268.1"/>
    </source>
</evidence>
<feature type="region of interest" description="Disordered" evidence="1">
    <location>
        <begin position="1"/>
        <end position="20"/>
    </location>
</feature>
<name>A0A8T1W165_9STRA</name>
<evidence type="ECO:0000313" key="3">
    <source>
        <dbReference type="Proteomes" id="UP000694044"/>
    </source>
</evidence>
<organism evidence="2 3">
    <name type="scientific">Phytophthora pseudosyringae</name>
    <dbReference type="NCBI Taxonomy" id="221518"/>
    <lineage>
        <taxon>Eukaryota</taxon>
        <taxon>Sar</taxon>
        <taxon>Stramenopiles</taxon>
        <taxon>Oomycota</taxon>
        <taxon>Peronosporomycetes</taxon>
        <taxon>Peronosporales</taxon>
        <taxon>Peronosporaceae</taxon>
        <taxon>Phytophthora</taxon>
    </lineage>
</organism>